<sequence length="343" mass="39341">MDILLSHATTYASPTTLLSFLFLPPLLLLSLYTLFPPRYLIRSLHIYPIKSCASIPVNSLQITSKGIQNDRQYIVITRDKDDTKWEVVTQRENPRLALIKPQLNEKNEVTITFDEDSKIFPLKINHTSSNFQVELFRCFVTSSLIPNSDTYLKKHFPKKNYHIAYCHTGRDSTLDTKWFDCYSKNESAGAVDGSQVLLTFQRSLSALNSKLYRDDVGMSNFRPNIVFESSGIFNKIVEWEDDYLRTFKILNLNFRVNKPCHRCILSTVLQDEGRFDKSLEPLKTLRKVRYLRDSRFGERPGNSPGFGVNCSLVGEGGVLEVGMEGSGKWGIWRRSGWKNCAEN</sequence>
<feature type="transmembrane region" description="Helical" evidence="1">
    <location>
        <begin position="12"/>
        <end position="35"/>
    </location>
</feature>
<evidence type="ECO:0000256" key="1">
    <source>
        <dbReference type="SAM" id="Phobius"/>
    </source>
</evidence>
<dbReference type="PROSITE" id="PS51340">
    <property type="entry name" value="MOSC"/>
    <property type="match status" value="1"/>
</dbReference>
<dbReference type="Proteomes" id="UP001165122">
    <property type="component" value="Unassembled WGS sequence"/>
</dbReference>
<protein>
    <recommendedName>
        <fullName evidence="2">MOSC domain-containing protein</fullName>
    </recommendedName>
</protein>
<dbReference type="InterPro" id="IPR005303">
    <property type="entry name" value="MOCOS_middle"/>
</dbReference>
<dbReference type="GO" id="GO:0030151">
    <property type="term" value="F:molybdenum ion binding"/>
    <property type="evidence" value="ECO:0007669"/>
    <property type="project" value="InterPro"/>
</dbReference>
<dbReference type="GO" id="GO:0003824">
    <property type="term" value="F:catalytic activity"/>
    <property type="evidence" value="ECO:0007669"/>
    <property type="project" value="InterPro"/>
</dbReference>
<keyword evidence="4" id="KW-1185">Reference proteome</keyword>
<keyword evidence="1" id="KW-0472">Membrane</keyword>
<accession>A0A9W7E875</accession>
<dbReference type="EMBL" id="BRXW01000647">
    <property type="protein sequence ID" value="GMH71989.1"/>
    <property type="molecule type" value="Genomic_DNA"/>
</dbReference>
<evidence type="ECO:0000259" key="2">
    <source>
        <dbReference type="PROSITE" id="PS51340"/>
    </source>
</evidence>
<dbReference type="PANTHER" id="PTHR14237">
    <property type="entry name" value="MOLYBDOPTERIN COFACTOR SULFURASE MOSC"/>
    <property type="match status" value="1"/>
</dbReference>
<evidence type="ECO:0000313" key="3">
    <source>
        <dbReference type="EMBL" id="GMH71989.1"/>
    </source>
</evidence>
<dbReference type="PANTHER" id="PTHR14237:SF19">
    <property type="entry name" value="MITOCHONDRIAL AMIDOXIME REDUCING COMPONENT 1"/>
    <property type="match status" value="1"/>
</dbReference>
<dbReference type="OrthoDB" id="17255at2759"/>
<gene>
    <name evidence="3" type="ORF">TrLO_g6942</name>
</gene>
<name>A0A9W7E875_9STRA</name>
<dbReference type="SUPFAM" id="SSF141673">
    <property type="entry name" value="MOSC N-terminal domain-like"/>
    <property type="match status" value="1"/>
</dbReference>
<dbReference type="GO" id="GO:0030170">
    <property type="term" value="F:pyridoxal phosphate binding"/>
    <property type="evidence" value="ECO:0007669"/>
    <property type="project" value="InterPro"/>
</dbReference>
<evidence type="ECO:0000313" key="4">
    <source>
        <dbReference type="Proteomes" id="UP001165122"/>
    </source>
</evidence>
<dbReference type="Pfam" id="PF03473">
    <property type="entry name" value="MOSC"/>
    <property type="match status" value="1"/>
</dbReference>
<dbReference type="SUPFAM" id="SSF50800">
    <property type="entry name" value="PK beta-barrel domain-like"/>
    <property type="match status" value="1"/>
</dbReference>
<organism evidence="3 4">
    <name type="scientific">Triparma laevis f. longispina</name>
    <dbReference type="NCBI Taxonomy" id="1714387"/>
    <lineage>
        <taxon>Eukaryota</taxon>
        <taxon>Sar</taxon>
        <taxon>Stramenopiles</taxon>
        <taxon>Ochrophyta</taxon>
        <taxon>Bolidophyceae</taxon>
        <taxon>Parmales</taxon>
        <taxon>Triparmaceae</taxon>
        <taxon>Triparma</taxon>
    </lineage>
</organism>
<reference evidence="4" key="1">
    <citation type="journal article" date="2023" name="Commun. Biol.">
        <title>Genome analysis of Parmales, the sister group of diatoms, reveals the evolutionary specialization of diatoms from phago-mixotrophs to photoautotrophs.</title>
        <authorList>
            <person name="Ban H."/>
            <person name="Sato S."/>
            <person name="Yoshikawa S."/>
            <person name="Yamada K."/>
            <person name="Nakamura Y."/>
            <person name="Ichinomiya M."/>
            <person name="Sato N."/>
            <person name="Blanc-Mathieu R."/>
            <person name="Endo H."/>
            <person name="Kuwata A."/>
            <person name="Ogata H."/>
        </authorList>
    </citation>
    <scope>NUCLEOTIDE SEQUENCE [LARGE SCALE GENOMIC DNA]</scope>
    <source>
        <strain evidence="4">NIES 3700</strain>
    </source>
</reference>
<keyword evidence="1" id="KW-0812">Transmembrane</keyword>
<proteinExistence type="predicted"/>
<comment type="caution">
    <text evidence="3">The sequence shown here is derived from an EMBL/GenBank/DDBJ whole genome shotgun (WGS) entry which is preliminary data.</text>
</comment>
<dbReference type="AlphaFoldDB" id="A0A9W7E875"/>
<keyword evidence="1" id="KW-1133">Transmembrane helix</keyword>
<feature type="domain" description="MOSC" evidence="2">
    <location>
        <begin position="150"/>
        <end position="328"/>
    </location>
</feature>
<dbReference type="InterPro" id="IPR005302">
    <property type="entry name" value="MoCF_Sase_C"/>
</dbReference>
<dbReference type="InterPro" id="IPR011037">
    <property type="entry name" value="Pyrv_Knase-like_insert_dom_sf"/>
</dbReference>
<dbReference type="Pfam" id="PF03476">
    <property type="entry name" value="MOSC_N"/>
    <property type="match status" value="1"/>
</dbReference>